<evidence type="ECO:0000256" key="1">
    <source>
        <dbReference type="ARBA" id="ARBA00023125"/>
    </source>
</evidence>
<proteinExistence type="predicted"/>
<dbReference type="PANTHER" id="PTHR45844:SF9">
    <property type="entry name" value="OS09G0463900 PROTEIN"/>
    <property type="match status" value="1"/>
</dbReference>
<accession>A0ABU6XEV2</accession>
<evidence type="ECO:0000313" key="3">
    <source>
        <dbReference type="Proteomes" id="UP001341840"/>
    </source>
</evidence>
<sequence>MDKATLLGEVVKQVKELKKNAEEASQGFLIPMDFDEAEGGEGDGSSMCYRATLCCIPA</sequence>
<protein>
    <submittedName>
        <fullName evidence="2">Uncharacterized protein</fullName>
    </submittedName>
</protein>
<dbReference type="EMBL" id="JASCZI010211622">
    <property type="protein sequence ID" value="MED6195228.1"/>
    <property type="molecule type" value="Genomic_DNA"/>
</dbReference>
<comment type="caution">
    <text evidence="2">The sequence shown here is derived from an EMBL/GenBank/DDBJ whole genome shotgun (WGS) entry which is preliminary data.</text>
</comment>
<dbReference type="PANTHER" id="PTHR45844">
    <property type="entry name" value="TRANSCRIPTION FACTOR BHLH30"/>
    <property type="match status" value="1"/>
</dbReference>
<dbReference type="InterPro" id="IPR045847">
    <property type="entry name" value="AIG1-like"/>
</dbReference>
<keyword evidence="1" id="KW-0238">DNA-binding</keyword>
<name>A0ABU6XEV2_9FABA</name>
<organism evidence="2 3">
    <name type="scientific">Stylosanthes scabra</name>
    <dbReference type="NCBI Taxonomy" id="79078"/>
    <lineage>
        <taxon>Eukaryota</taxon>
        <taxon>Viridiplantae</taxon>
        <taxon>Streptophyta</taxon>
        <taxon>Embryophyta</taxon>
        <taxon>Tracheophyta</taxon>
        <taxon>Spermatophyta</taxon>
        <taxon>Magnoliopsida</taxon>
        <taxon>eudicotyledons</taxon>
        <taxon>Gunneridae</taxon>
        <taxon>Pentapetalae</taxon>
        <taxon>rosids</taxon>
        <taxon>fabids</taxon>
        <taxon>Fabales</taxon>
        <taxon>Fabaceae</taxon>
        <taxon>Papilionoideae</taxon>
        <taxon>50 kb inversion clade</taxon>
        <taxon>dalbergioids sensu lato</taxon>
        <taxon>Dalbergieae</taxon>
        <taxon>Pterocarpus clade</taxon>
        <taxon>Stylosanthes</taxon>
    </lineage>
</organism>
<dbReference type="Proteomes" id="UP001341840">
    <property type="component" value="Unassembled WGS sequence"/>
</dbReference>
<gene>
    <name evidence="2" type="ORF">PIB30_035925</name>
</gene>
<keyword evidence="3" id="KW-1185">Reference proteome</keyword>
<evidence type="ECO:0000313" key="2">
    <source>
        <dbReference type="EMBL" id="MED6195228.1"/>
    </source>
</evidence>
<reference evidence="2 3" key="1">
    <citation type="journal article" date="2023" name="Plants (Basel)">
        <title>Bridging the Gap: Combining Genomics and Transcriptomics Approaches to Understand Stylosanthes scabra, an Orphan Legume from the Brazilian Caatinga.</title>
        <authorList>
            <person name="Ferreira-Neto J.R.C."/>
            <person name="da Silva M.D."/>
            <person name="Binneck E."/>
            <person name="de Melo N.F."/>
            <person name="da Silva R.H."/>
            <person name="de Melo A.L.T.M."/>
            <person name="Pandolfi V."/>
            <person name="Bustamante F.O."/>
            <person name="Brasileiro-Vidal A.C."/>
            <person name="Benko-Iseppon A.M."/>
        </authorList>
    </citation>
    <scope>NUCLEOTIDE SEQUENCE [LARGE SCALE GENOMIC DNA]</scope>
    <source>
        <tissue evidence="2">Leaves</tissue>
    </source>
</reference>